<reference evidence="1" key="1">
    <citation type="submission" date="2020-05" db="EMBL/GenBank/DDBJ databases">
        <title>Chitinophaga laudate sp. nov., isolated from a tropical peat swamp.</title>
        <authorList>
            <person name="Goh C.B.S."/>
            <person name="Lee M.S."/>
            <person name="Parimannan S."/>
            <person name="Pasbakhsh P."/>
            <person name="Yule C.M."/>
            <person name="Rajandas H."/>
            <person name="Loke S."/>
            <person name="Croft L."/>
            <person name="Tan J.B.L."/>
        </authorList>
    </citation>
    <scope>NUCLEOTIDE SEQUENCE</scope>
    <source>
        <strain evidence="1">Mgbs1</strain>
    </source>
</reference>
<dbReference type="EMBL" id="RIAR02000001">
    <property type="protein sequence ID" value="NSL88300.1"/>
    <property type="molecule type" value="Genomic_DNA"/>
</dbReference>
<keyword evidence="2" id="KW-1185">Reference proteome</keyword>
<name>A0A9Q5D8D9_9BACT</name>
<sequence>MKKLMWLTLCVPIFLLFSFTLRQERATGVKRISKNLYTVSRTAVKNVPAAEQEEIRKVIAEHYGIKDFERKEIVIAANDPRNRKSGGIFETSVYKDWVSTRFIFWKTIRDLPQEVIKANEIMTRYATAGK</sequence>
<dbReference type="AlphaFoldDB" id="A0A9Q5D8D9"/>
<comment type="caution">
    <text evidence="1">The sequence shown here is derived from an EMBL/GenBank/DDBJ whole genome shotgun (WGS) entry which is preliminary data.</text>
</comment>
<accession>A0A9Q5D8D9</accession>
<organism evidence="1 2">
    <name type="scientific">Chitinophaga solisilvae</name>
    <dbReference type="NCBI Taxonomy" id="1233460"/>
    <lineage>
        <taxon>Bacteria</taxon>
        <taxon>Pseudomonadati</taxon>
        <taxon>Bacteroidota</taxon>
        <taxon>Chitinophagia</taxon>
        <taxon>Chitinophagales</taxon>
        <taxon>Chitinophagaceae</taxon>
        <taxon>Chitinophaga</taxon>
    </lineage>
</organism>
<protein>
    <submittedName>
        <fullName evidence="1">Uncharacterized protein</fullName>
    </submittedName>
</protein>
<dbReference type="RefSeq" id="WP_127034182.1">
    <property type="nucleotide sequence ID" value="NZ_JAABOK010000002.1"/>
</dbReference>
<proteinExistence type="predicted"/>
<gene>
    <name evidence="1" type="ORF">ECE50_015780</name>
</gene>
<dbReference type="Proteomes" id="UP000281028">
    <property type="component" value="Unassembled WGS sequence"/>
</dbReference>
<evidence type="ECO:0000313" key="2">
    <source>
        <dbReference type="Proteomes" id="UP000281028"/>
    </source>
</evidence>
<dbReference type="OrthoDB" id="673076at2"/>
<evidence type="ECO:0000313" key="1">
    <source>
        <dbReference type="EMBL" id="NSL88300.1"/>
    </source>
</evidence>